<feature type="region of interest" description="Disordered" evidence="5">
    <location>
        <begin position="1"/>
        <end position="50"/>
    </location>
</feature>
<organism evidence="7 8">
    <name type="scientific">Buchnera aphidicola subsp. Melaphis rhois</name>
    <dbReference type="NCBI Taxonomy" id="118103"/>
    <lineage>
        <taxon>Bacteria</taxon>
        <taxon>Pseudomonadati</taxon>
        <taxon>Pseudomonadota</taxon>
        <taxon>Gammaproteobacteria</taxon>
        <taxon>Enterobacterales</taxon>
        <taxon>Erwiniaceae</taxon>
        <taxon>Buchnera</taxon>
    </lineage>
</organism>
<feature type="compositionally biased region" description="Basic residues" evidence="5">
    <location>
        <begin position="12"/>
        <end position="21"/>
    </location>
</feature>
<dbReference type="GO" id="GO:0022625">
    <property type="term" value="C:cytosolic large ribosomal subunit"/>
    <property type="evidence" value="ECO:0007669"/>
    <property type="project" value="TreeGrafter"/>
</dbReference>
<accession>A0A4D6YAP8</accession>
<keyword evidence="3 4" id="KW-0687">Ribonucleoprotein</keyword>
<dbReference type="InterPro" id="IPR030878">
    <property type="entry name" value="Ribosomal_uL15"/>
</dbReference>
<keyword evidence="4" id="KW-0699">rRNA-binding</keyword>
<comment type="function">
    <text evidence="4">Binds to the 23S rRNA.</text>
</comment>
<dbReference type="PANTHER" id="PTHR12934:SF11">
    <property type="entry name" value="LARGE RIBOSOMAL SUBUNIT PROTEIN UL15M"/>
    <property type="match status" value="1"/>
</dbReference>
<dbReference type="GO" id="GO:0019843">
    <property type="term" value="F:rRNA binding"/>
    <property type="evidence" value="ECO:0007669"/>
    <property type="project" value="UniProtKB-UniRule"/>
</dbReference>
<dbReference type="HAMAP" id="MF_01341">
    <property type="entry name" value="Ribosomal_uL15"/>
    <property type="match status" value="1"/>
</dbReference>
<evidence type="ECO:0000259" key="6">
    <source>
        <dbReference type="Pfam" id="PF00828"/>
    </source>
</evidence>
<reference evidence="7 8" key="1">
    <citation type="submission" date="2018-10" db="EMBL/GenBank/DDBJ databases">
        <title>Comparative functional genomics of the obligate endosymbiont Buchnera aphidicola.</title>
        <authorList>
            <person name="Chong R.A."/>
        </authorList>
    </citation>
    <scope>NUCLEOTIDE SEQUENCE [LARGE SCALE GENOMIC DNA]</scope>
    <source>
        <strain evidence="7 8">Mrh</strain>
    </source>
</reference>
<evidence type="ECO:0000256" key="3">
    <source>
        <dbReference type="ARBA" id="ARBA00023274"/>
    </source>
</evidence>
<keyword evidence="4" id="KW-0694">RNA-binding</keyword>
<dbReference type="OrthoDB" id="9810293at2"/>
<sequence>MYLNNISPSVGSRKKCKRKGRGIGSGLGKTAGRGHKGQKSRSGGKINQRFEGGQTPIYRRIPKFGFVSLKNKNRIEIRLSELNKFPNQVIDLELLKKYNIINKNVSFVKIILSGIITVPLIVRGLHVTRGVRSMIENLGGKIQE</sequence>
<dbReference type="RefSeq" id="WP_158336674.1">
    <property type="nucleotide sequence ID" value="NZ_CP033004.1"/>
</dbReference>
<dbReference type="PANTHER" id="PTHR12934">
    <property type="entry name" value="50S RIBOSOMAL PROTEIN L15"/>
    <property type="match status" value="1"/>
</dbReference>
<feature type="domain" description="Large ribosomal subunit protein uL15/eL18" evidence="6">
    <location>
        <begin position="79"/>
        <end position="142"/>
    </location>
</feature>
<dbReference type="Proteomes" id="UP000298566">
    <property type="component" value="Chromosome"/>
</dbReference>
<evidence type="ECO:0000256" key="5">
    <source>
        <dbReference type="SAM" id="MobiDB-lite"/>
    </source>
</evidence>
<dbReference type="SUPFAM" id="SSF52080">
    <property type="entry name" value="Ribosomal proteins L15p and L18e"/>
    <property type="match status" value="1"/>
</dbReference>
<gene>
    <name evidence="4" type="primary">rplO</name>
    <name evidence="7" type="ORF">D9V73_02355</name>
</gene>
<dbReference type="Gene3D" id="3.100.10.10">
    <property type="match status" value="1"/>
</dbReference>
<evidence type="ECO:0000256" key="4">
    <source>
        <dbReference type="HAMAP-Rule" id="MF_01341"/>
    </source>
</evidence>
<evidence type="ECO:0000256" key="1">
    <source>
        <dbReference type="ARBA" id="ARBA00007320"/>
    </source>
</evidence>
<evidence type="ECO:0000313" key="7">
    <source>
        <dbReference type="EMBL" id="QCI23461.1"/>
    </source>
</evidence>
<dbReference type="NCBIfam" id="TIGR01071">
    <property type="entry name" value="rplO_bact"/>
    <property type="match status" value="1"/>
</dbReference>
<dbReference type="Pfam" id="PF00828">
    <property type="entry name" value="Ribosomal_L27A"/>
    <property type="match status" value="1"/>
</dbReference>
<dbReference type="InterPro" id="IPR021131">
    <property type="entry name" value="Ribosomal_uL15/eL18"/>
</dbReference>
<name>A0A4D6YAP8_BUCMH</name>
<feature type="compositionally biased region" description="Gly residues" evidence="5">
    <location>
        <begin position="22"/>
        <end position="31"/>
    </location>
</feature>
<evidence type="ECO:0000313" key="8">
    <source>
        <dbReference type="Proteomes" id="UP000298566"/>
    </source>
</evidence>
<dbReference type="GO" id="GO:0006412">
    <property type="term" value="P:translation"/>
    <property type="evidence" value="ECO:0007669"/>
    <property type="project" value="UniProtKB-UniRule"/>
</dbReference>
<dbReference type="EMBL" id="CP033004">
    <property type="protein sequence ID" value="QCI23461.1"/>
    <property type="molecule type" value="Genomic_DNA"/>
</dbReference>
<dbReference type="AlphaFoldDB" id="A0A4D6YAP8"/>
<protein>
    <recommendedName>
        <fullName evidence="4">Large ribosomal subunit protein uL15</fullName>
    </recommendedName>
</protein>
<comment type="similarity">
    <text evidence="1 4">Belongs to the universal ribosomal protein uL15 family.</text>
</comment>
<dbReference type="InterPro" id="IPR036227">
    <property type="entry name" value="Ribosomal_uL15/eL18_sf"/>
</dbReference>
<dbReference type="InterPro" id="IPR005749">
    <property type="entry name" value="Ribosomal_uL15_bac-type"/>
</dbReference>
<proteinExistence type="inferred from homology"/>
<keyword evidence="2 4" id="KW-0689">Ribosomal protein</keyword>
<evidence type="ECO:0000256" key="2">
    <source>
        <dbReference type="ARBA" id="ARBA00022980"/>
    </source>
</evidence>
<comment type="subunit">
    <text evidence="4">Part of the 50S ribosomal subunit.</text>
</comment>
<dbReference type="GO" id="GO:0003735">
    <property type="term" value="F:structural constituent of ribosome"/>
    <property type="evidence" value="ECO:0007669"/>
    <property type="project" value="InterPro"/>
</dbReference>